<evidence type="ECO:0008006" key="9">
    <source>
        <dbReference type="Google" id="ProtNLM"/>
    </source>
</evidence>
<dbReference type="PROSITE" id="PS51379">
    <property type="entry name" value="4FE4S_FER_2"/>
    <property type="match status" value="1"/>
</dbReference>
<dbReference type="InterPro" id="IPR036864">
    <property type="entry name" value="Zn2-C6_fun-type_DNA-bd_sf"/>
</dbReference>
<evidence type="ECO:0000259" key="5">
    <source>
        <dbReference type="PROSITE" id="PS50048"/>
    </source>
</evidence>
<feature type="compositionally biased region" description="Pro residues" evidence="4">
    <location>
        <begin position="16"/>
        <end position="26"/>
    </location>
</feature>
<dbReference type="Proteomes" id="UP000015241">
    <property type="component" value="Unassembled WGS sequence"/>
</dbReference>
<evidence type="ECO:0000259" key="6">
    <source>
        <dbReference type="PROSITE" id="PS51379"/>
    </source>
</evidence>
<organism evidence="7 8">
    <name type="scientific">Fomitopsis schrenkii</name>
    <name type="common">Brown rot fungus</name>
    <dbReference type="NCBI Taxonomy" id="2126942"/>
    <lineage>
        <taxon>Eukaryota</taxon>
        <taxon>Fungi</taxon>
        <taxon>Dikarya</taxon>
        <taxon>Basidiomycota</taxon>
        <taxon>Agaricomycotina</taxon>
        <taxon>Agaricomycetes</taxon>
        <taxon>Polyporales</taxon>
        <taxon>Fomitopsis</taxon>
    </lineage>
</organism>
<evidence type="ECO:0000256" key="1">
    <source>
        <dbReference type="ARBA" id="ARBA00004123"/>
    </source>
</evidence>
<dbReference type="SMART" id="SM00906">
    <property type="entry name" value="Fungal_trans"/>
    <property type="match status" value="1"/>
</dbReference>
<dbReference type="EMBL" id="KE504145">
    <property type="protein sequence ID" value="EPT00959.1"/>
    <property type="molecule type" value="Genomic_DNA"/>
</dbReference>
<dbReference type="CDD" id="cd00067">
    <property type="entry name" value="GAL4"/>
    <property type="match status" value="1"/>
</dbReference>
<evidence type="ECO:0000256" key="2">
    <source>
        <dbReference type="ARBA" id="ARBA00022723"/>
    </source>
</evidence>
<dbReference type="Pfam" id="PF00172">
    <property type="entry name" value="Zn_clus"/>
    <property type="match status" value="1"/>
</dbReference>
<feature type="region of interest" description="Disordered" evidence="4">
    <location>
        <begin position="652"/>
        <end position="672"/>
    </location>
</feature>
<dbReference type="InterPro" id="IPR007219">
    <property type="entry name" value="XnlR_reg_dom"/>
</dbReference>
<dbReference type="CDD" id="cd12148">
    <property type="entry name" value="fungal_TF_MHR"/>
    <property type="match status" value="1"/>
</dbReference>
<dbReference type="HOGENOM" id="CLU_007340_4_1_1"/>
<dbReference type="GO" id="GO:0006351">
    <property type="term" value="P:DNA-templated transcription"/>
    <property type="evidence" value="ECO:0007669"/>
    <property type="project" value="InterPro"/>
</dbReference>
<feature type="domain" description="Zn(2)-C6 fungal-type" evidence="5">
    <location>
        <begin position="38"/>
        <end position="67"/>
    </location>
</feature>
<evidence type="ECO:0000313" key="8">
    <source>
        <dbReference type="Proteomes" id="UP000015241"/>
    </source>
</evidence>
<dbReference type="Pfam" id="PF04082">
    <property type="entry name" value="Fungal_trans"/>
    <property type="match status" value="1"/>
</dbReference>
<dbReference type="OrthoDB" id="424974at2759"/>
<sequence>MTSFTPVSAPSLVAPPVGPNGAPPSFPKKRKRGATRLSCAECRRLKLRCDRQIPCGSCIKRGCSAICPDGSLTTGKGNRRFVLASTQELHEKVAILTSRVRDLEDGLRASHAQQSQEPHPLLAEDLLTIKTPLQREGLAQMVAGNDVASGDPTSDVVDNFGSLHISDSGRTSYFGQATSSWNEERRENELDNRRDNLKRALPQEILTMAGVFPVASHLPSTAESDADRLHNLRSLFWYLPPADEAAELRQIYYQHAAWMYNPVSPEAFNEQAFNVFYNATTPPQLDDPLVAHQLALMFMVLAIGSLMDLARPAYNVDAEKYHQLARAALFQCPVFEEPTLSAVQALYLMAFYLFLCERHGTGVGTRWAFMGLAVKLSVSVNRDAGRWKLPPVEIQRRRETFWEVYSYDLLQSYTLGRPPSISLTHIDCKKPQTEDPNNEQTFHWWKHKFTSECMNSVYDQAFGAKVPTYSTVTQLDRRLRSFPVPALLQIAGFGATEARANNYADSVPLILQRHTVLAIRESNLLYMHRGFFARAINDHPNDPLGSPYGGSFIAAYRSAGSLVALVRNIHSQLKELTERMWFLWTHLFSCSIILGSIVTQCPSMSLAPSALVQLDSACDLFAKAANFFQAEKVLDIMRNLQQKAHASLAAFRNSPTQLKSPSEPATPADSVNSELNILGGRTRLVASKEKSMSPLLQDRSPTSLNPIVPLPLKQGDWQEESVHPSVVQYLRTFPITGQPQMNGYSHEQPMAGPSNLGMHQMPRHHSGSFDQHHQQPELSPISTSFSQDMYQQQLGMMPMDGVMSTNFPQYFPVFDYGLAGDPNGAYVSSPANSMDGGDPRSYSPESLQTTWQDFVAQMGGSM</sequence>
<name>S8ECK2_FOMSC</name>
<proteinExistence type="predicted"/>
<dbReference type="GO" id="GO:0008270">
    <property type="term" value="F:zinc ion binding"/>
    <property type="evidence" value="ECO:0007669"/>
    <property type="project" value="InterPro"/>
</dbReference>
<dbReference type="GO" id="GO:0003677">
    <property type="term" value="F:DNA binding"/>
    <property type="evidence" value="ECO:0007669"/>
    <property type="project" value="InterPro"/>
</dbReference>
<dbReference type="GO" id="GO:0005634">
    <property type="term" value="C:nucleus"/>
    <property type="evidence" value="ECO:0007669"/>
    <property type="project" value="UniProtKB-SubCell"/>
</dbReference>
<feature type="domain" description="4Fe-4S ferredoxin-type" evidence="6">
    <location>
        <begin position="45"/>
        <end position="77"/>
    </location>
</feature>
<dbReference type="eggNOG" id="ENOG502RYE1">
    <property type="taxonomic scope" value="Eukaryota"/>
</dbReference>
<dbReference type="PANTHER" id="PTHR31001">
    <property type="entry name" value="UNCHARACTERIZED TRANSCRIPTIONAL REGULATORY PROTEIN"/>
    <property type="match status" value="1"/>
</dbReference>
<evidence type="ECO:0000313" key="7">
    <source>
        <dbReference type="EMBL" id="EPT00959.1"/>
    </source>
</evidence>
<evidence type="ECO:0000256" key="3">
    <source>
        <dbReference type="ARBA" id="ARBA00023242"/>
    </source>
</evidence>
<dbReference type="Gene3D" id="4.10.240.10">
    <property type="entry name" value="Zn(2)-C6 fungal-type DNA-binding domain"/>
    <property type="match status" value="1"/>
</dbReference>
<comment type="subcellular location">
    <subcellularLocation>
        <location evidence="1">Nucleus</location>
    </subcellularLocation>
</comment>
<protein>
    <recommendedName>
        <fullName evidence="9">Zn(2)-C6 fungal-type domain-containing protein</fullName>
    </recommendedName>
</protein>
<evidence type="ECO:0000256" key="4">
    <source>
        <dbReference type="SAM" id="MobiDB-lite"/>
    </source>
</evidence>
<dbReference type="PANTHER" id="PTHR31001:SF56">
    <property type="entry name" value="ZN(2)-C6 FUNGAL-TYPE DOMAIN-CONTAINING PROTEIN"/>
    <property type="match status" value="1"/>
</dbReference>
<dbReference type="SMART" id="SM00066">
    <property type="entry name" value="GAL4"/>
    <property type="match status" value="1"/>
</dbReference>
<feature type="compositionally biased region" description="Low complexity" evidence="4">
    <location>
        <begin position="1"/>
        <end position="15"/>
    </location>
</feature>
<reference evidence="7 8" key="1">
    <citation type="journal article" date="2012" name="Science">
        <title>The Paleozoic origin of enzymatic lignin decomposition reconstructed from 31 fungal genomes.</title>
        <authorList>
            <person name="Floudas D."/>
            <person name="Binder M."/>
            <person name="Riley R."/>
            <person name="Barry K."/>
            <person name="Blanchette R.A."/>
            <person name="Henrissat B."/>
            <person name="Martinez A.T."/>
            <person name="Otillar R."/>
            <person name="Spatafora J.W."/>
            <person name="Yadav J.S."/>
            <person name="Aerts A."/>
            <person name="Benoit I."/>
            <person name="Boyd A."/>
            <person name="Carlson A."/>
            <person name="Copeland A."/>
            <person name="Coutinho P.M."/>
            <person name="de Vries R.P."/>
            <person name="Ferreira P."/>
            <person name="Findley K."/>
            <person name="Foster B."/>
            <person name="Gaskell J."/>
            <person name="Glotzer D."/>
            <person name="Gorecki P."/>
            <person name="Heitman J."/>
            <person name="Hesse C."/>
            <person name="Hori C."/>
            <person name="Igarashi K."/>
            <person name="Jurgens J.A."/>
            <person name="Kallen N."/>
            <person name="Kersten P."/>
            <person name="Kohler A."/>
            <person name="Kuees U."/>
            <person name="Kumar T.K.A."/>
            <person name="Kuo A."/>
            <person name="LaButti K."/>
            <person name="Larrondo L.F."/>
            <person name="Lindquist E."/>
            <person name="Ling A."/>
            <person name="Lombard V."/>
            <person name="Lucas S."/>
            <person name="Lundell T."/>
            <person name="Martin R."/>
            <person name="McLaughlin D.J."/>
            <person name="Morgenstern I."/>
            <person name="Morin E."/>
            <person name="Murat C."/>
            <person name="Nagy L.G."/>
            <person name="Nolan M."/>
            <person name="Ohm R.A."/>
            <person name="Patyshakuliyeva A."/>
            <person name="Rokas A."/>
            <person name="Ruiz-Duenas F.J."/>
            <person name="Sabat G."/>
            <person name="Salamov A."/>
            <person name="Samejima M."/>
            <person name="Schmutz J."/>
            <person name="Slot J.C."/>
            <person name="St John F."/>
            <person name="Stenlid J."/>
            <person name="Sun H."/>
            <person name="Sun S."/>
            <person name="Syed K."/>
            <person name="Tsang A."/>
            <person name="Wiebenga A."/>
            <person name="Young D."/>
            <person name="Pisabarro A."/>
            <person name="Eastwood D.C."/>
            <person name="Martin F."/>
            <person name="Cullen D."/>
            <person name="Grigoriev I.V."/>
            <person name="Hibbett D.S."/>
        </authorList>
    </citation>
    <scope>NUCLEOTIDE SEQUENCE</scope>
    <source>
        <strain evidence="8">FP-58527</strain>
    </source>
</reference>
<dbReference type="InterPro" id="IPR050613">
    <property type="entry name" value="Sec_Metabolite_Reg"/>
</dbReference>
<dbReference type="GO" id="GO:0000981">
    <property type="term" value="F:DNA-binding transcription factor activity, RNA polymerase II-specific"/>
    <property type="evidence" value="ECO:0007669"/>
    <property type="project" value="InterPro"/>
</dbReference>
<dbReference type="PROSITE" id="PS50048">
    <property type="entry name" value="ZN2_CY6_FUNGAL_2"/>
    <property type="match status" value="1"/>
</dbReference>
<feature type="region of interest" description="Disordered" evidence="4">
    <location>
        <begin position="738"/>
        <end position="780"/>
    </location>
</feature>
<keyword evidence="2" id="KW-0479">Metal-binding</keyword>
<accession>S8ECK2</accession>
<dbReference type="InterPro" id="IPR017896">
    <property type="entry name" value="4Fe4S_Fe-S-bd"/>
</dbReference>
<gene>
    <name evidence="7" type="ORF">FOMPIDRAFT_1030155</name>
</gene>
<dbReference type="PROSITE" id="PS00463">
    <property type="entry name" value="ZN2_CY6_FUNGAL_1"/>
    <property type="match status" value="1"/>
</dbReference>
<dbReference type="SUPFAM" id="SSF57701">
    <property type="entry name" value="Zn2/Cys6 DNA-binding domain"/>
    <property type="match status" value="1"/>
</dbReference>
<feature type="region of interest" description="Disordered" evidence="4">
    <location>
        <begin position="1"/>
        <end position="30"/>
    </location>
</feature>
<dbReference type="InParanoid" id="S8ECK2"/>
<dbReference type="InterPro" id="IPR001138">
    <property type="entry name" value="Zn2Cys6_DnaBD"/>
</dbReference>
<keyword evidence="3" id="KW-0539">Nucleus</keyword>
<keyword evidence="8" id="KW-1185">Reference proteome</keyword>
<dbReference type="AlphaFoldDB" id="S8ECK2"/>